<dbReference type="EMBL" id="JAENIG010000001">
    <property type="protein sequence ID" value="MBK1853816.1"/>
    <property type="molecule type" value="Genomic_DNA"/>
</dbReference>
<evidence type="ECO:0000313" key="3">
    <source>
        <dbReference type="Proteomes" id="UP000634206"/>
    </source>
</evidence>
<proteinExistence type="predicted"/>
<organism evidence="2 3">
    <name type="scientific">Oceaniferula flava</name>
    <dbReference type="NCBI Taxonomy" id="2800421"/>
    <lineage>
        <taxon>Bacteria</taxon>
        <taxon>Pseudomonadati</taxon>
        <taxon>Verrucomicrobiota</taxon>
        <taxon>Verrucomicrobiia</taxon>
        <taxon>Verrucomicrobiales</taxon>
        <taxon>Verrucomicrobiaceae</taxon>
        <taxon>Oceaniferula</taxon>
    </lineage>
</organism>
<sequence length="471" mass="53081">MKLASSMLSLLMVATSLLAEEGEPRLDDPVAPKAIPVEPEAPLGLQDLTPDIDAQPGVTHFGKISVVGSRQVIRGGIASIAENLRVQLNSLTGDNDRKLQIPIIIRLYGKEGDKERKENLVSEIVDIQGQYQLRLHIHLAKGVDNRRLRYHLMELLLYERGLGAGQNVEDDERVLVKPWLIVGMLEALDIKAGTAEKKIYQADLPYFKILPLDQVFAASEAEWQAMQGRKPLAFRAISGAMVNALLRQPDGRSSISNYLADVATFKGEMENLMRKHFPGMNKSQNSLEKWVDLEMAELGTAHMTDVYSIVDTDRRLESILVLRYQDPERGAVSVGIDGYQEVLKLEPAERFNAVAGARAELERLSYRCFPTYRPLLGEYAEILRELAEGEDKEISTRLKNLSDVRMKFQAAGKRVRDYLDWFYITQSHDVSGAFKEYRELSDALKREAMRPSSQDSTEQYLDQVQKIFGGE</sequence>
<evidence type="ECO:0000256" key="1">
    <source>
        <dbReference type="SAM" id="SignalP"/>
    </source>
</evidence>
<dbReference type="RefSeq" id="WP_309488415.1">
    <property type="nucleotide sequence ID" value="NZ_JAENIG010000001.1"/>
</dbReference>
<accession>A0AAE2S9L0</accession>
<feature type="chain" id="PRO_5042180204" evidence="1">
    <location>
        <begin position="20"/>
        <end position="471"/>
    </location>
</feature>
<dbReference type="Proteomes" id="UP000634206">
    <property type="component" value="Unassembled WGS sequence"/>
</dbReference>
<evidence type="ECO:0000313" key="2">
    <source>
        <dbReference type="EMBL" id="MBK1853816.1"/>
    </source>
</evidence>
<gene>
    <name evidence="2" type="ORF">JIN83_02495</name>
</gene>
<keyword evidence="3" id="KW-1185">Reference proteome</keyword>
<comment type="caution">
    <text evidence="2">The sequence shown here is derived from an EMBL/GenBank/DDBJ whole genome shotgun (WGS) entry which is preliminary data.</text>
</comment>
<name>A0AAE2S9L0_9BACT</name>
<feature type="signal peptide" evidence="1">
    <location>
        <begin position="1"/>
        <end position="19"/>
    </location>
</feature>
<reference evidence="2" key="1">
    <citation type="submission" date="2021-01" db="EMBL/GenBank/DDBJ databases">
        <title>Modified the classification status of verrucomicrobia.</title>
        <authorList>
            <person name="Feng X."/>
        </authorList>
    </citation>
    <scope>NUCLEOTIDE SEQUENCE</scope>
    <source>
        <strain evidence="2">5K15</strain>
    </source>
</reference>
<keyword evidence="1" id="KW-0732">Signal</keyword>
<dbReference type="AlphaFoldDB" id="A0AAE2S9L0"/>
<protein>
    <submittedName>
        <fullName evidence="2">Uncharacterized protein</fullName>
    </submittedName>
</protein>